<name>A0ABY4S5L8_AQUTE</name>
<evidence type="ECO:0000256" key="1">
    <source>
        <dbReference type="SAM" id="MobiDB-lite"/>
    </source>
</evidence>
<keyword evidence="2" id="KW-0732">Signal</keyword>
<dbReference type="EMBL" id="CP097635">
    <property type="protein sequence ID" value="URI07734.1"/>
    <property type="molecule type" value="Genomic_DNA"/>
</dbReference>
<feature type="region of interest" description="Disordered" evidence="1">
    <location>
        <begin position="21"/>
        <end position="44"/>
    </location>
</feature>
<keyword evidence="4" id="KW-1185">Reference proteome</keyword>
<evidence type="ECO:0000313" key="4">
    <source>
        <dbReference type="Proteomes" id="UP001056201"/>
    </source>
</evidence>
<reference evidence="3" key="1">
    <citation type="submission" date="2022-05" db="EMBL/GenBank/DDBJ databases">
        <title>An RpoN-dependent PEP-CTERM gene is involved in floc formation of an Aquincola tertiaricarbonis strain.</title>
        <authorList>
            <person name="Qiu D."/>
            <person name="Xia M."/>
        </authorList>
    </citation>
    <scope>NUCLEOTIDE SEQUENCE</scope>
    <source>
        <strain evidence="3">RN12</strain>
    </source>
</reference>
<evidence type="ECO:0000313" key="3">
    <source>
        <dbReference type="EMBL" id="URI07734.1"/>
    </source>
</evidence>
<feature type="compositionally biased region" description="Basic and acidic residues" evidence="1">
    <location>
        <begin position="21"/>
        <end position="42"/>
    </location>
</feature>
<dbReference type="Proteomes" id="UP001056201">
    <property type="component" value="Chromosome 1"/>
</dbReference>
<sequence>MNKKLGLIAIAAAFTLPAWSADDHKGHDHDEKAGEHAHDAKPAHGGVVSVVKDVNYELVAKADSLALHVADHGKPVDLKGASAKLTLLSGTAKSEATLAPNGDRLEAKGKFPAGPGTKVVAVVTRPGSGPASVRFTLK</sequence>
<gene>
    <name evidence="3" type="ORF">MW290_03745</name>
</gene>
<accession>A0ABY4S5L8</accession>
<proteinExistence type="predicted"/>
<feature type="chain" id="PRO_5047036638" evidence="2">
    <location>
        <begin position="21"/>
        <end position="138"/>
    </location>
</feature>
<protein>
    <submittedName>
        <fullName evidence="3">Uncharacterized protein</fullName>
    </submittedName>
</protein>
<feature type="signal peptide" evidence="2">
    <location>
        <begin position="1"/>
        <end position="20"/>
    </location>
</feature>
<organism evidence="3 4">
    <name type="scientific">Aquincola tertiaricarbonis</name>
    <dbReference type="NCBI Taxonomy" id="391953"/>
    <lineage>
        <taxon>Bacteria</taxon>
        <taxon>Pseudomonadati</taxon>
        <taxon>Pseudomonadota</taxon>
        <taxon>Betaproteobacteria</taxon>
        <taxon>Burkholderiales</taxon>
        <taxon>Sphaerotilaceae</taxon>
        <taxon>Aquincola</taxon>
    </lineage>
</organism>
<evidence type="ECO:0000256" key="2">
    <source>
        <dbReference type="SAM" id="SignalP"/>
    </source>
</evidence>